<evidence type="ECO:0000256" key="1">
    <source>
        <dbReference type="SAM" id="MobiDB-lite"/>
    </source>
</evidence>
<sequence>MQCFSSTSRWSKGPAEGSQSSAAIKRSKRGIEASIARGGSHADELVLDERKRWQNDWHSFVLLAG</sequence>
<comment type="caution">
    <text evidence="2">The sequence shown here is derived from an EMBL/GenBank/DDBJ whole genome shotgun (WGS) entry which is preliminary data.</text>
</comment>
<gene>
    <name evidence="2" type="ORF">EYF80_001351</name>
</gene>
<keyword evidence="3" id="KW-1185">Reference proteome</keyword>
<evidence type="ECO:0000313" key="2">
    <source>
        <dbReference type="EMBL" id="TNN88568.1"/>
    </source>
</evidence>
<accession>A0A4Z2JG15</accession>
<dbReference type="Proteomes" id="UP000314294">
    <property type="component" value="Unassembled WGS sequence"/>
</dbReference>
<feature type="region of interest" description="Disordered" evidence="1">
    <location>
        <begin position="1"/>
        <end position="29"/>
    </location>
</feature>
<proteinExistence type="predicted"/>
<organism evidence="2 3">
    <name type="scientific">Liparis tanakae</name>
    <name type="common">Tanaka's snailfish</name>
    <dbReference type="NCBI Taxonomy" id="230148"/>
    <lineage>
        <taxon>Eukaryota</taxon>
        <taxon>Metazoa</taxon>
        <taxon>Chordata</taxon>
        <taxon>Craniata</taxon>
        <taxon>Vertebrata</taxon>
        <taxon>Euteleostomi</taxon>
        <taxon>Actinopterygii</taxon>
        <taxon>Neopterygii</taxon>
        <taxon>Teleostei</taxon>
        <taxon>Neoteleostei</taxon>
        <taxon>Acanthomorphata</taxon>
        <taxon>Eupercaria</taxon>
        <taxon>Perciformes</taxon>
        <taxon>Cottioidei</taxon>
        <taxon>Cottales</taxon>
        <taxon>Liparidae</taxon>
        <taxon>Liparis</taxon>
    </lineage>
</organism>
<reference evidence="2 3" key="1">
    <citation type="submission" date="2019-03" db="EMBL/GenBank/DDBJ databases">
        <title>First draft genome of Liparis tanakae, snailfish: a comprehensive survey of snailfish specific genes.</title>
        <authorList>
            <person name="Kim W."/>
            <person name="Song I."/>
            <person name="Jeong J.-H."/>
            <person name="Kim D."/>
            <person name="Kim S."/>
            <person name="Ryu S."/>
            <person name="Song J.Y."/>
            <person name="Lee S.K."/>
        </authorList>
    </citation>
    <scope>NUCLEOTIDE SEQUENCE [LARGE SCALE GENOMIC DNA]</scope>
    <source>
        <tissue evidence="2">Muscle</tissue>
    </source>
</reference>
<dbReference type="EMBL" id="SRLO01000005">
    <property type="protein sequence ID" value="TNN88568.1"/>
    <property type="molecule type" value="Genomic_DNA"/>
</dbReference>
<evidence type="ECO:0000313" key="3">
    <source>
        <dbReference type="Proteomes" id="UP000314294"/>
    </source>
</evidence>
<name>A0A4Z2JG15_9TELE</name>
<feature type="compositionally biased region" description="Polar residues" evidence="1">
    <location>
        <begin position="1"/>
        <end position="10"/>
    </location>
</feature>
<protein>
    <submittedName>
        <fullName evidence="2">Uncharacterized protein</fullName>
    </submittedName>
</protein>
<dbReference type="AlphaFoldDB" id="A0A4Z2JG15"/>